<dbReference type="GO" id="GO:0008270">
    <property type="term" value="F:zinc ion binding"/>
    <property type="evidence" value="ECO:0007669"/>
    <property type="project" value="InterPro"/>
</dbReference>
<evidence type="ECO:0000256" key="6">
    <source>
        <dbReference type="ARBA" id="ARBA00022490"/>
    </source>
</evidence>
<feature type="active site" description="Proton donor" evidence="14">
    <location>
        <position position="367"/>
    </location>
</feature>
<dbReference type="Pfam" id="PF01433">
    <property type="entry name" value="Peptidase_M1"/>
    <property type="match status" value="1"/>
</dbReference>
<dbReference type="SUPFAM" id="SSF48371">
    <property type="entry name" value="ARM repeat"/>
    <property type="match status" value="1"/>
</dbReference>
<dbReference type="Proteomes" id="UP000660668">
    <property type="component" value="Unassembled WGS sequence"/>
</dbReference>
<dbReference type="GO" id="GO:0008237">
    <property type="term" value="F:metallopeptidase activity"/>
    <property type="evidence" value="ECO:0007669"/>
    <property type="project" value="UniProtKB-KW"/>
</dbReference>
<dbReference type="InterPro" id="IPR045357">
    <property type="entry name" value="Aminopeptidase_N-like_N"/>
</dbReference>
<reference evidence="17" key="1">
    <citation type="submission" date="2020-11" db="EMBL/GenBank/DDBJ databases">
        <title>Nocardioides cynanchi sp. nov., isolated from soil of rhizosphere of Cynanchum wilfordii.</title>
        <authorList>
            <person name="Lee J.-S."/>
            <person name="Suh M.K."/>
            <person name="Kim J.-S."/>
        </authorList>
    </citation>
    <scope>NUCLEOTIDE SEQUENCE</scope>
    <source>
        <strain evidence="17">KCTC 19276</strain>
    </source>
</reference>
<evidence type="ECO:0000313" key="18">
    <source>
        <dbReference type="Proteomes" id="UP000660668"/>
    </source>
</evidence>
<name>A0A930VS19_9ACTN</name>
<dbReference type="InterPro" id="IPR042097">
    <property type="entry name" value="Aminopeptidase_N-like_N_sf"/>
</dbReference>
<dbReference type="CDD" id="cd09599">
    <property type="entry name" value="M1_LTA4H"/>
    <property type="match status" value="1"/>
</dbReference>
<keyword evidence="18" id="KW-1185">Reference proteome</keyword>
<dbReference type="SUPFAM" id="SSF63737">
    <property type="entry name" value="Leukotriene A4 hydrolase N-terminal domain"/>
    <property type="match status" value="1"/>
</dbReference>
<feature type="binding site" evidence="15">
    <location>
        <position position="286"/>
    </location>
    <ligand>
        <name>Zn(2+)</name>
        <dbReference type="ChEBI" id="CHEBI:29105"/>
        <note>catalytic</note>
    </ligand>
</feature>
<feature type="binding site" evidence="15">
    <location>
        <position position="305"/>
    </location>
    <ligand>
        <name>Zn(2+)</name>
        <dbReference type="ChEBI" id="CHEBI:29105"/>
        <note>catalytic</note>
    </ligand>
</feature>
<feature type="active site" description="Proton acceptor" evidence="14">
    <location>
        <position position="283"/>
    </location>
</feature>
<dbReference type="Gene3D" id="3.30.2010.30">
    <property type="match status" value="1"/>
</dbReference>
<sequence length="589" mass="65580">MSRDPHSHARPDEVAVRNLSLDLTVDFETRTITGSASLDLDRREPDVGTLVLDTRGLVIDRVTDGEGVELAHELGEHDPVLGRSLSVQIGRTDSVVVHYSTGEGADALQWLEPAQTSGDKPFLFSQAQPILARTWIPCQDSPSVRMTYAATIRVPEDLLAVMSAANPQDRSDDGVYRFEMPQPVPSYLIALAVGDLEFRSLGARSGVYAEPSVVESAAWEFGEVEQMIIAAEGLYGPYRWGRYDMLVLPPSFPFGGMENPRLTFVTPTILAGDRSLVTLIAHELAHSWSGNLVTNAKWDDVWLNEGFTVYFETRIDEAIYGETYTRMIQRLGRQELDEEVERLDPRMTWLELDFTGKDPGGPMTVPYEKGSLLLRLIEQTVGREQFDVFLRDYFDRHAFTSVTTEIFLSELRRDLLDPMGISPEDLRLEEWVHGPGVPDNAPYFESAAFDVVDAQVAAFLAGAEARSLDTAGWVSQQWVHFVRALPSDLPSARLDEVDAVHGFSRSRNIEVATSWLELSIESGFALDDADQDDAVADFLTRHGRAAYVRRVYAKLAATPTGLARARQIYASARPTYHSVTRNAVDRVLA</sequence>
<keyword evidence="9" id="KW-0378">Hydrolase</keyword>
<dbReference type="InterPro" id="IPR049980">
    <property type="entry name" value="LTA4H_cat"/>
</dbReference>
<dbReference type="Pfam" id="PF17900">
    <property type="entry name" value="Peptidase_M1_N"/>
    <property type="match status" value="1"/>
</dbReference>
<evidence type="ECO:0000256" key="9">
    <source>
        <dbReference type="ARBA" id="ARBA00022801"/>
    </source>
</evidence>
<evidence type="ECO:0000256" key="7">
    <source>
        <dbReference type="ARBA" id="ARBA00022670"/>
    </source>
</evidence>
<dbReference type="EMBL" id="JADKPO010000018">
    <property type="protein sequence ID" value="MBF4768880.1"/>
    <property type="molecule type" value="Genomic_DNA"/>
</dbReference>
<dbReference type="InterPro" id="IPR014782">
    <property type="entry name" value="Peptidase_M1_dom"/>
</dbReference>
<dbReference type="Gene3D" id="1.10.390.10">
    <property type="entry name" value="Neutral Protease Domain 2"/>
    <property type="match status" value="1"/>
</dbReference>
<evidence type="ECO:0000256" key="2">
    <source>
        <dbReference type="ARBA" id="ARBA00004496"/>
    </source>
</evidence>
<evidence type="ECO:0000313" key="17">
    <source>
        <dbReference type="EMBL" id="MBF4768880.1"/>
    </source>
</evidence>
<evidence type="ECO:0000256" key="15">
    <source>
        <dbReference type="PIRSR" id="PIRSR634015-3"/>
    </source>
</evidence>
<dbReference type="InterPro" id="IPR034015">
    <property type="entry name" value="M1_LTA4H"/>
</dbReference>
<dbReference type="GO" id="GO:0005737">
    <property type="term" value="C:cytoplasm"/>
    <property type="evidence" value="ECO:0007669"/>
    <property type="project" value="UniProtKB-SubCell"/>
</dbReference>
<evidence type="ECO:0000256" key="12">
    <source>
        <dbReference type="ARBA" id="ARBA00029811"/>
    </source>
</evidence>
<gene>
    <name evidence="17" type="ORF">ISU10_14025</name>
</gene>
<dbReference type="SMART" id="SM01263">
    <property type="entry name" value="Leuk-A4-hydro_C"/>
    <property type="match status" value="1"/>
</dbReference>
<dbReference type="InterPro" id="IPR001930">
    <property type="entry name" value="Peptidase_M1"/>
</dbReference>
<comment type="cofactor">
    <cofactor evidence="15">
        <name>Zn(2+)</name>
        <dbReference type="ChEBI" id="CHEBI:29105"/>
    </cofactor>
    <text evidence="15">Binds 1 zinc ion per subunit.</text>
</comment>
<comment type="caution">
    <text evidence="17">The sequence shown here is derived from an EMBL/GenBank/DDBJ whole genome shotgun (WGS) entry which is preliminary data.</text>
</comment>
<dbReference type="Gene3D" id="2.60.40.1730">
    <property type="entry name" value="tricorn interacting facor f3 domain"/>
    <property type="match status" value="1"/>
</dbReference>
<evidence type="ECO:0000256" key="14">
    <source>
        <dbReference type="PIRSR" id="PIRSR634015-1"/>
    </source>
</evidence>
<dbReference type="PANTHER" id="PTHR45726">
    <property type="entry name" value="LEUKOTRIENE A-4 HYDROLASE"/>
    <property type="match status" value="1"/>
</dbReference>
<evidence type="ECO:0000256" key="11">
    <source>
        <dbReference type="ARBA" id="ARBA00023049"/>
    </source>
</evidence>
<dbReference type="GO" id="GO:0006508">
    <property type="term" value="P:proteolysis"/>
    <property type="evidence" value="ECO:0007669"/>
    <property type="project" value="UniProtKB-KW"/>
</dbReference>
<dbReference type="PANTHER" id="PTHR45726:SF3">
    <property type="entry name" value="LEUKOTRIENE A-4 HYDROLASE"/>
    <property type="match status" value="1"/>
</dbReference>
<dbReference type="RefSeq" id="WP_194697032.1">
    <property type="nucleotide sequence ID" value="NZ_JADKPO010000018.1"/>
</dbReference>
<keyword evidence="6" id="KW-0963">Cytoplasm</keyword>
<keyword evidence="11" id="KW-0482">Metalloprotease</keyword>
<dbReference type="AlphaFoldDB" id="A0A930VS19"/>
<evidence type="ECO:0000256" key="1">
    <source>
        <dbReference type="ARBA" id="ARBA00000098"/>
    </source>
</evidence>
<dbReference type="Gene3D" id="1.25.40.320">
    <property type="entry name" value="Peptidase M1, leukotriene A4 hydrolase/aminopeptidase C-terminal domain"/>
    <property type="match status" value="1"/>
</dbReference>
<comment type="catalytic activity">
    <reaction evidence="1">
        <text>Release of an N-terminal amino acid, Xaa-|-Yaa- from a peptide, amide or arylamide. Xaa is preferably Ala, but may be most amino acids including Pro (slow action). When a terminal hydrophobic residue is followed by a prolyl residue, the two may be released as an intact Xaa-Pro dipeptide.</text>
        <dbReference type="EC" id="3.4.11.2"/>
    </reaction>
</comment>
<keyword evidence="7" id="KW-0645">Protease</keyword>
<evidence type="ECO:0000256" key="5">
    <source>
        <dbReference type="ARBA" id="ARBA00015611"/>
    </source>
</evidence>
<accession>A0A930VS19</accession>
<evidence type="ECO:0000256" key="4">
    <source>
        <dbReference type="ARBA" id="ARBA00012564"/>
    </source>
</evidence>
<evidence type="ECO:0000256" key="8">
    <source>
        <dbReference type="ARBA" id="ARBA00022723"/>
    </source>
</evidence>
<comment type="similarity">
    <text evidence="3">Belongs to the peptidase M1 family.</text>
</comment>
<organism evidence="17 18">
    <name type="scientific">Nocardioides agariphilus</name>
    <dbReference type="NCBI Taxonomy" id="433664"/>
    <lineage>
        <taxon>Bacteria</taxon>
        <taxon>Bacillati</taxon>
        <taxon>Actinomycetota</taxon>
        <taxon>Actinomycetes</taxon>
        <taxon>Propionibacteriales</taxon>
        <taxon>Nocardioidaceae</taxon>
        <taxon>Nocardioides</taxon>
    </lineage>
</organism>
<dbReference type="SUPFAM" id="SSF55486">
    <property type="entry name" value="Metalloproteases ('zincins'), catalytic domain"/>
    <property type="match status" value="1"/>
</dbReference>
<evidence type="ECO:0000256" key="10">
    <source>
        <dbReference type="ARBA" id="ARBA00022833"/>
    </source>
</evidence>
<evidence type="ECO:0000256" key="13">
    <source>
        <dbReference type="ARBA" id="ARBA00031533"/>
    </source>
</evidence>
<evidence type="ECO:0000259" key="16">
    <source>
        <dbReference type="SMART" id="SM01263"/>
    </source>
</evidence>
<keyword evidence="8 15" id="KW-0479">Metal-binding</keyword>
<comment type="subcellular location">
    <subcellularLocation>
        <location evidence="2">Cytoplasm</location>
    </subcellularLocation>
</comment>
<dbReference type="GO" id="GO:0016285">
    <property type="term" value="F:alanyl aminopeptidase activity"/>
    <property type="evidence" value="ECO:0007669"/>
    <property type="project" value="UniProtKB-EC"/>
</dbReference>
<dbReference type="EC" id="3.4.11.2" evidence="4"/>
<dbReference type="InterPro" id="IPR015211">
    <property type="entry name" value="Peptidase_M1_C"/>
</dbReference>
<keyword evidence="10 15" id="KW-0862">Zinc</keyword>
<dbReference type="InterPro" id="IPR038502">
    <property type="entry name" value="M1_LTA-4_hydro/amino_C_sf"/>
</dbReference>
<dbReference type="PRINTS" id="PR00756">
    <property type="entry name" value="ALADIPTASE"/>
</dbReference>
<dbReference type="Pfam" id="PF09127">
    <property type="entry name" value="Leuk-A4-hydro_C"/>
    <property type="match status" value="1"/>
</dbReference>
<dbReference type="InterPro" id="IPR027268">
    <property type="entry name" value="Peptidase_M4/M1_CTD_sf"/>
</dbReference>
<dbReference type="InterPro" id="IPR016024">
    <property type="entry name" value="ARM-type_fold"/>
</dbReference>
<feature type="domain" description="Peptidase M1 leukotriene A4 hydrolase/aminopeptidase C-terminal" evidence="16">
    <location>
        <begin position="446"/>
        <end position="588"/>
    </location>
</feature>
<dbReference type="FunFam" id="3.30.2010.30:FF:000001">
    <property type="entry name" value="Leukotriene A(4) hydrolase"/>
    <property type="match status" value="1"/>
</dbReference>
<protein>
    <recommendedName>
        <fullName evidence="5">Aminopeptidase N</fullName>
        <ecNumber evidence="4">3.4.11.2</ecNumber>
    </recommendedName>
    <alternativeName>
        <fullName evidence="12">Alanine aminopeptidase</fullName>
    </alternativeName>
    <alternativeName>
        <fullName evidence="13">Lysyl aminopeptidase</fullName>
    </alternativeName>
</protein>
<feature type="binding site" evidence="15">
    <location>
        <position position="282"/>
    </location>
    <ligand>
        <name>Zn(2+)</name>
        <dbReference type="ChEBI" id="CHEBI:29105"/>
        <note>catalytic</note>
    </ligand>
</feature>
<evidence type="ECO:0000256" key="3">
    <source>
        <dbReference type="ARBA" id="ARBA00010136"/>
    </source>
</evidence>
<proteinExistence type="inferred from homology"/>